<keyword evidence="1" id="KW-0732">Signal</keyword>
<name>A0A1Z5HRA4_9FIRM</name>
<organism evidence="2 3">
    <name type="scientific">Calderihabitans maritimus</name>
    <dbReference type="NCBI Taxonomy" id="1246530"/>
    <lineage>
        <taxon>Bacteria</taxon>
        <taxon>Bacillati</taxon>
        <taxon>Bacillota</taxon>
        <taxon>Clostridia</taxon>
        <taxon>Neomoorellales</taxon>
        <taxon>Calderihabitantaceae</taxon>
        <taxon>Calderihabitans</taxon>
    </lineage>
</organism>
<evidence type="ECO:0000313" key="2">
    <source>
        <dbReference type="EMBL" id="GAW91800.1"/>
    </source>
</evidence>
<feature type="signal peptide" evidence="1">
    <location>
        <begin position="1"/>
        <end position="24"/>
    </location>
</feature>
<comment type="caution">
    <text evidence="2">The sequence shown here is derived from an EMBL/GenBank/DDBJ whole genome shotgun (WGS) entry which is preliminary data.</text>
</comment>
<dbReference type="EMBL" id="BDGJ01000033">
    <property type="protein sequence ID" value="GAW91800.1"/>
    <property type="molecule type" value="Genomic_DNA"/>
</dbReference>
<dbReference type="Proteomes" id="UP000197032">
    <property type="component" value="Unassembled WGS sequence"/>
</dbReference>
<evidence type="ECO:0008006" key="4">
    <source>
        <dbReference type="Google" id="ProtNLM"/>
    </source>
</evidence>
<dbReference type="InterPro" id="IPR024485">
    <property type="entry name" value="DUF2680"/>
</dbReference>
<gene>
    <name evidence="2" type="ORF">KKC1_09600</name>
</gene>
<feature type="chain" id="PRO_5012238706" description="DUF2680 domain-containing protein" evidence="1">
    <location>
        <begin position="25"/>
        <end position="124"/>
    </location>
</feature>
<sequence>MKKIAVVLLVLILASALVAPAALAAITDQQKQDILQLFQQIVELRKQIVDKYVEAGELTPEQGEFIKDRIDNMAEFRIQNGILPGYGRGFGPGPWGCGMWGGYPGKGMGWGYKGLMPGGYGIVQ</sequence>
<dbReference type="RefSeq" id="WP_202819946.1">
    <property type="nucleotide sequence ID" value="NZ_BDGJ01000033.1"/>
</dbReference>
<dbReference type="Pfam" id="PF10925">
    <property type="entry name" value="DUF2680"/>
    <property type="match status" value="1"/>
</dbReference>
<evidence type="ECO:0000256" key="1">
    <source>
        <dbReference type="SAM" id="SignalP"/>
    </source>
</evidence>
<reference evidence="3" key="1">
    <citation type="journal article" date="2017" name="Appl. Environ. Microbiol.">
        <title>Genomic analysis of Calderihabitans maritimus KKC1, a thermophilic hydrogenogenic carboxydotrophic bacterium isolated from marine sediment.</title>
        <authorList>
            <person name="Omae K."/>
            <person name="Yoneda Y."/>
            <person name="Fukuyama Y."/>
            <person name="Yoshida T."/>
            <person name="Sako Y."/>
        </authorList>
    </citation>
    <scope>NUCLEOTIDE SEQUENCE [LARGE SCALE GENOMIC DNA]</scope>
    <source>
        <strain evidence="3">KKC1</strain>
    </source>
</reference>
<protein>
    <recommendedName>
        <fullName evidence="4">DUF2680 domain-containing protein</fullName>
    </recommendedName>
</protein>
<keyword evidence="3" id="KW-1185">Reference proteome</keyword>
<accession>A0A1Z5HRA4</accession>
<evidence type="ECO:0000313" key="3">
    <source>
        <dbReference type="Proteomes" id="UP000197032"/>
    </source>
</evidence>
<dbReference type="AlphaFoldDB" id="A0A1Z5HRA4"/>
<proteinExistence type="predicted"/>